<dbReference type="Gene3D" id="2.30.29.30">
    <property type="entry name" value="Pleckstrin-homology domain (PH domain)/Phosphotyrosine-binding domain (PTB)"/>
    <property type="match status" value="1"/>
</dbReference>
<dbReference type="PANTHER" id="PTHR12431:SF15">
    <property type="entry name" value="SORTING NEXIN-31"/>
    <property type="match status" value="1"/>
</dbReference>
<proteinExistence type="inferred from homology"/>
<dbReference type="Pfam" id="PF18116">
    <property type="entry name" value="SNX17_FERM_C"/>
    <property type="match status" value="1"/>
</dbReference>
<dbReference type="OrthoDB" id="5772781at2759"/>
<dbReference type="InterPro" id="IPR001683">
    <property type="entry name" value="PX_dom"/>
</dbReference>
<name>A0A7K9EMP8_BARMA</name>
<protein>
    <submittedName>
        <fullName evidence="5">SNX31 protein</fullName>
    </submittedName>
</protein>
<dbReference type="InterPro" id="IPR048763">
    <property type="entry name" value="SNX17-31_FERM_F1"/>
</dbReference>
<gene>
    <name evidence="5" type="primary">Snx31</name>
    <name evidence="5" type="ORF">BARMAR_R14289</name>
</gene>
<dbReference type="SUPFAM" id="SSF64268">
    <property type="entry name" value="PX domain"/>
    <property type="match status" value="1"/>
</dbReference>
<comment type="caution">
    <text evidence="5">The sequence shown here is derived from an EMBL/GenBank/DDBJ whole genome shotgun (WGS) entry which is preliminary data.</text>
</comment>
<dbReference type="PROSITE" id="PS50195">
    <property type="entry name" value="PX"/>
    <property type="match status" value="1"/>
</dbReference>
<dbReference type="Proteomes" id="UP000578343">
    <property type="component" value="Unassembled WGS sequence"/>
</dbReference>
<dbReference type="EMBL" id="VWZK01017003">
    <property type="protein sequence ID" value="NXG78058.1"/>
    <property type="molecule type" value="Genomic_DNA"/>
</dbReference>
<comment type="similarity">
    <text evidence="1">Belongs to the sorting nexin family.</text>
</comment>
<keyword evidence="6" id="KW-1185">Reference proteome</keyword>
<dbReference type="AlphaFoldDB" id="A0A7K9EMP8"/>
<evidence type="ECO:0000313" key="6">
    <source>
        <dbReference type="Proteomes" id="UP000578343"/>
    </source>
</evidence>
<keyword evidence="2" id="KW-0813">Transport</keyword>
<evidence type="ECO:0000256" key="3">
    <source>
        <dbReference type="ARBA" id="ARBA00022927"/>
    </source>
</evidence>
<dbReference type="GO" id="GO:0032456">
    <property type="term" value="P:endocytic recycling"/>
    <property type="evidence" value="ECO:0007669"/>
    <property type="project" value="TreeGrafter"/>
</dbReference>
<sequence length="337" mass="39360">LRQAFGSAVPAFPPKFYLAMTKSMADERQSQLEQYLQNVTLDSNITNSDVFIGFFQKLQQDTFNIQTQRAFLDVYLADGSNIRLDIQTSDTAQKILEVTLCKMGLSRELIKYFSFFFFQDHEDRSLSVVKKVAEFELPYVSLQSMKELHCKLGIRKWYMDPSLDTLLMNCRPSLSLLYMQAIQEVKKNWVKPTEKQKKELEFLQKRSNKEKFLELIRETRFYGYIRLDPCICDYPEEGCSADIYVGNNEINCCIKLPTNQTKEVTFKINRLRSWQVTFVGATEDGEDDTLELRLEYNDSGTWQWIILYTKQAFLLSSCLKKMISEQMTKAAKEGQEM</sequence>
<reference evidence="5 6" key="1">
    <citation type="submission" date="2019-09" db="EMBL/GenBank/DDBJ databases">
        <title>Bird 10,000 Genomes (B10K) Project - Family phase.</title>
        <authorList>
            <person name="Zhang G."/>
        </authorList>
    </citation>
    <scope>NUCLEOTIDE SEQUENCE [LARGE SCALE GENOMIC DNA]</scope>
    <source>
        <strain evidence="5">B10K-DU-001-21</strain>
        <tissue evidence="5">Muscle</tissue>
    </source>
</reference>
<dbReference type="GO" id="GO:0035091">
    <property type="term" value="F:phosphatidylinositol binding"/>
    <property type="evidence" value="ECO:0007669"/>
    <property type="project" value="InterPro"/>
</dbReference>
<dbReference type="GO" id="GO:0005769">
    <property type="term" value="C:early endosome"/>
    <property type="evidence" value="ECO:0007669"/>
    <property type="project" value="TreeGrafter"/>
</dbReference>
<dbReference type="InterPro" id="IPR040842">
    <property type="entry name" value="SNX17/31_FERM"/>
</dbReference>
<evidence type="ECO:0000256" key="2">
    <source>
        <dbReference type="ARBA" id="ARBA00022448"/>
    </source>
</evidence>
<dbReference type="PANTHER" id="PTHR12431">
    <property type="entry name" value="SORTING NEXIN 17 AND 27"/>
    <property type="match status" value="1"/>
</dbReference>
<evidence type="ECO:0000313" key="5">
    <source>
        <dbReference type="EMBL" id="NXG78058.1"/>
    </source>
</evidence>
<dbReference type="FunFam" id="1.20.80.60:FF:000001">
    <property type="entry name" value="Sorting nexin-17 isoform1"/>
    <property type="match status" value="1"/>
</dbReference>
<dbReference type="Pfam" id="PF21273">
    <property type="entry name" value="SNX17-27-31_F1_FERM"/>
    <property type="match status" value="1"/>
</dbReference>
<feature type="domain" description="PX" evidence="4">
    <location>
        <begin position="1"/>
        <end position="62"/>
    </location>
</feature>
<evidence type="ECO:0000259" key="4">
    <source>
        <dbReference type="PROSITE" id="PS50195"/>
    </source>
</evidence>
<dbReference type="InterPro" id="IPR011993">
    <property type="entry name" value="PH-like_dom_sf"/>
</dbReference>
<accession>A0A7K9EMP8</accession>
<dbReference type="Pfam" id="PF00787">
    <property type="entry name" value="PX"/>
    <property type="match status" value="1"/>
</dbReference>
<dbReference type="FunFam" id="2.30.29.30:FF:000297">
    <property type="entry name" value="Sorting nexin 31"/>
    <property type="match status" value="1"/>
</dbReference>
<feature type="non-terminal residue" evidence="5">
    <location>
        <position position="337"/>
    </location>
</feature>
<feature type="non-terminal residue" evidence="5">
    <location>
        <position position="1"/>
    </location>
</feature>
<keyword evidence="3" id="KW-0653">Protein transport</keyword>
<dbReference type="Gene3D" id="3.30.1520.10">
    <property type="entry name" value="Phox-like domain"/>
    <property type="match status" value="1"/>
</dbReference>
<organism evidence="5 6">
    <name type="scientific">Baryphthengus martii</name>
    <name type="common">Rufous motmot</name>
    <dbReference type="NCBI Taxonomy" id="176943"/>
    <lineage>
        <taxon>Eukaryota</taxon>
        <taxon>Metazoa</taxon>
        <taxon>Chordata</taxon>
        <taxon>Craniata</taxon>
        <taxon>Vertebrata</taxon>
        <taxon>Euteleostomi</taxon>
        <taxon>Archelosauria</taxon>
        <taxon>Archosauria</taxon>
        <taxon>Dinosauria</taxon>
        <taxon>Saurischia</taxon>
        <taxon>Theropoda</taxon>
        <taxon>Coelurosauria</taxon>
        <taxon>Aves</taxon>
        <taxon>Neognathae</taxon>
        <taxon>Neoaves</taxon>
        <taxon>Telluraves</taxon>
        <taxon>Coraciimorphae</taxon>
        <taxon>Coraciiformes</taxon>
        <taxon>Momotidae</taxon>
        <taxon>Baryphthengus</taxon>
    </lineage>
</organism>
<dbReference type="GO" id="GO:0006886">
    <property type="term" value="P:intracellular protein transport"/>
    <property type="evidence" value="ECO:0007669"/>
    <property type="project" value="TreeGrafter"/>
</dbReference>
<evidence type="ECO:0000256" key="1">
    <source>
        <dbReference type="ARBA" id="ARBA00010883"/>
    </source>
</evidence>
<dbReference type="InterPro" id="IPR048767">
    <property type="entry name" value="SNX17-31_FERM_F2"/>
</dbReference>
<dbReference type="Gene3D" id="1.20.80.60">
    <property type="match status" value="1"/>
</dbReference>
<dbReference type="Pfam" id="PF21271">
    <property type="entry name" value="SNX17-31_F2_FERM"/>
    <property type="match status" value="1"/>
</dbReference>
<dbReference type="InterPro" id="IPR036871">
    <property type="entry name" value="PX_dom_sf"/>
</dbReference>
<dbReference type="Gene3D" id="3.10.20.90">
    <property type="entry name" value="Phosphatidylinositol 3-kinase Catalytic Subunit, Chain A, domain 1"/>
    <property type="match status" value="1"/>
</dbReference>